<evidence type="ECO:0008006" key="4">
    <source>
        <dbReference type="Google" id="ProtNLM"/>
    </source>
</evidence>
<proteinExistence type="predicted"/>
<feature type="transmembrane region" description="Helical" evidence="1">
    <location>
        <begin position="92"/>
        <end position="114"/>
    </location>
</feature>
<evidence type="ECO:0000313" key="3">
    <source>
        <dbReference type="Proteomes" id="UP001305702"/>
    </source>
</evidence>
<dbReference type="EMBL" id="CP130318">
    <property type="protein sequence ID" value="WNQ09334.1"/>
    <property type="molecule type" value="Genomic_DNA"/>
</dbReference>
<name>A0AA96LA38_9BACL</name>
<keyword evidence="1" id="KW-1133">Transmembrane helix</keyword>
<evidence type="ECO:0000313" key="2">
    <source>
        <dbReference type="EMBL" id="WNQ09334.1"/>
    </source>
</evidence>
<sequence>MEVASPFLDFETLLYRVAAFVLVVTLHDFMQGALALAFGDRTAKEQGRVTLNPAAHLDFLGLAMILFGPYGWGRPVPVTPANFRKSPRLSTWLVYGMGPILYFLLGLLFWWLYFAVPFEESGPATWAVLLLKETLHYCFIVSILLCILNLLPLYPMDAAKAILVTAGKPAEERKGAFAWGSFFLLTVMLVTPLGQHYLEAIFRLFSQWIMHSYAI</sequence>
<dbReference type="RefSeq" id="WP_315603106.1">
    <property type="nucleotide sequence ID" value="NZ_CP130318.1"/>
</dbReference>
<evidence type="ECO:0000256" key="1">
    <source>
        <dbReference type="SAM" id="Phobius"/>
    </source>
</evidence>
<dbReference type="InterPro" id="IPR052348">
    <property type="entry name" value="Metallopeptidase_M50B"/>
</dbReference>
<keyword evidence="3" id="KW-1185">Reference proteome</keyword>
<dbReference type="PANTHER" id="PTHR35864:SF1">
    <property type="entry name" value="ZINC METALLOPROTEASE YWHC-RELATED"/>
    <property type="match status" value="1"/>
</dbReference>
<reference evidence="2 3" key="1">
    <citation type="submission" date="2022-02" db="EMBL/GenBank/DDBJ databases">
        <title>Paenibacillus sp. MBLB1776 Whole Genome Shotgun Sequencing.</title>
        <authorList>
            <person name="Hwang C.Y."/>
            <person name="Cho E.-S."/>
            <person name="Seo M.-J."/>
        </authorList>
    </citation>
    <scope>NUCLEOTIDE SEQUENCE [LARGE SCALE GENOMIC DNA]</scope>
    <source>
        <strain evidence="2 3">MBLB1776</strain>
    </source>
</reference>
<dbReference type="Proteomes" id="UP001305702">
    <property type="component" value="Chromosome"/>
</dbReference>
<dbReference type="KEGG" id="paun:MJA45_17050"/>
<dbReference type="PANTHER" id="PTHR35864">
    <property type="entry name" value="ZINC METALLOPROTEASE MJ0611-RELATED"/>
    <property type="match status" value="1"/>
</dbReference>
<feature type="transmembrane region" description="Helical" evidence="1">
    <location>
        <begin position="50"/>
        <end position="72"/>
    </location>
</feature>
<gene>
    <name evidence="2" type="ORF">MJA45_17050</name>
</gene>
<protein>
    <recommendedName>
        <fullName evidence="4">Site-2 protease family protein</fullName>
    </recommendedName>
</protein>
<feature type="transmembrane region" description="Helical" evidence="1">
    <location>
        <begin position="135"/>
        <end position="156"/>
    </location>
</feature>
<feature type="transmembrane region" description="Helical" evidence="1">
    <location>
        <begin position="13"/>
        <end position="38"/>
    </location>
</feature>
<dbReference type="AlphaFoldDB" id="A0AA96LA38"/>
<keyword evidence="1" id="KW-0472">Membrane</keyword>
<feature type="transmembrane region" description="Helical" evidence="1">
    <location>
        <begin position="176"/>
        <end position="194"/>
    </location>
</feature>
<organism evidence="2 3">
    <name type="scientific">Paenibacillus aurantius</name>
    <dbReference type="NCBI Taxonomy" id="2918900"/>
    <lineage>
        <taxon>Bacteria</taxon>
        <taxon>Bacillati</taxon>
        <taxon>Bacillota</taxon>
        <taxon>Bacilli</taxon>
        <taxon>Bacillales</taxon>
        <taxon>Paenibacillaceae</taxon>
        <taxon>Paenibacillus</taxon>
    </lineage>
</organism>
<keyword evidence="1" id="KW-0812">Transmembrane</keyword>
<accession>A0AA96LA38</accession>